<dbReference type="Proteomes" id="UP000184052">
    <property type="component" value="Unassembled WGS sequence"/>
</dbReference>
<organism evidence="2 3">
    <name type="scientific">Dethiosulfatibacter aminovorans DSM 17477</name>
    <dbReference type="NCBI Taxonomy" id="1121476"/>
    <lineage>
        <taxon>Bacteria</taxon>
        <taxon>Bacillati</taxon>
        <taxon>Bacillota</taxon>
        <taxon>Tissierellia</taxon>
        <taxon>Dethiosulfatibacter</taxon>
    </lineage>
</organism>
<dbReference type="OrthoDB" id="9803101at2"/>
<evidence type="ECO:0000256" key="1">
    <source>
        <dbReference type="ARBA" id="ARBA00010552"/>
    </source>
</evidence>
<dbReference type="RefSeq" id="WP_073050605.1">
    <property type="nucleotide sequence ID" value="NZ_FQZL01000033.1"/>
</dbReference>
<dbReference type="GO" id="GO:0019239">
    <property type="term" value="F:deaminase activity"/>
    <property type="evidence" value="ECO:0007669"/>
    <property type="project" value="TreeGrafter"/>
</dbReference>
<dbReference type="SUPFAM" id="SSF55298">
    <property type="entry name" value="YjgF-like"/>
    <property type="match status" value="1"/>
</dbReference>
<dbReference type="EMBL" id="FQZL01000033">
    <property type="protein sequence ID" value="SHJ73099.1"/>
    <property type="molecule type" value="Genomic_DNA"/>
</dbReference>
<evidence type="ECO:0000313" key="2">
    <source>
        <dbReference type="EMBL" id="SHJ73099.1"/>
    </source>
</evidence>
<name>A0A1M6LPH1_9FIRM</name>
<dbReference type="AlphaFoldDB" id="A0A1M6LPH1"/>
<protein>
    <submittedName>
        <fullName evidence="2">2-iminobutanoate/2-iminopropanoate deaminase</fullName>
    </submittedName>
</protein>
<gene>
    <name evidence="2" type="ORF">SAMN02745751_03241</name>
</gene>
<keyword evidence="3" id="KW-1185">Reference proteome</keyword>
<dbReference type="PANTHER" id="PTHR11803">
    <property type="entry name" value="2-IMINOBUTANOATE/2-IMINOPROPANOATE DEAMINASE RIDA"/>
    <property type="match status" value="1"/>
</dbReference>
<comment type="similarity">
    <text evidence="1">Belongs to the RutC family.</text>
</comment>
<dbReference type="InterPro" id="IPR035959">
    <property type="entry name" value="RutC-like_sf"/>
</dbReference>
<dbReference type="CDD" id="cd00448">
    <property type="entry name" value="YjgF_YER057c_UK114_family"/>
    <property type="match status" value="1"/>
</dbReference>
<evidence type="ECO:0000313" key="3">
    <source>
        <dbReference type="Proteomes" id="UP000184052"/>
    </source>
</evidence>
<dbReference type="InterPro" id="IPR006175">
    <property type="entry name" value="YjgF/YER057c/UK114"/>
</dbReference>
<sequence length="137" mass="14949">MKKKIFFSKKVVAPTPSYSQAVVYNGVASTCGQLSQALDGSIIPGTVEEQTRNILNNIKVIAEELGSTMEDVLTTSFYFADNTVFPEFDKVYREYFPNNPPARVATISSEIYGGLALEMSATIAVDEDKIPAENIIG</sequence>
<proteinExistence type="inferred from homology"/>
<dbReference type="Pfam" id="PF01042">
    <property type="entry name" value="Ribonuc_L-PSP"/>
    <property type="match status" value="1"/>
</dbReference>
<reference evidence="2 3" key="1">
    <citation type="submission" date="2016-11" db="EMBL/GenBank/DDBJ databases">
        <authorList>
            <person name="Jaros S."/>
            <person name="Januszkiewicz K."/>
            <person name="Wedrychowicz H."/>
        </authorList>
    </citation>
    <scope>NUCLEOTIDE SEQUENCE [LARGE SCALE GENOMIC DNA]</scope>
    <source>
        <strain evidence="2 3">DSM 17477</strain>
    </source>
</reference>
<dbReference type="STRING" id="1121476.SAMN02745751_03241"/>
<dbReference type="Gene3D" id="3.30.1330.40">
    <property type="entry name" value="RutC-like"/>
    <property type="match status" value="1"/>
</dbReference>
<accession>A0A1M6LPH1</accession>
<dbReference type="GO" id="GO:0005829">
    <property type="term" value="C:cytosol"/>
    <property type="evidence" value="ECO:0007669"/>
    <property type="project" value="TreeGrafter"/>
</dbReference>
<dbReference type="PANTHER" id="PTHR11803:SF58">
    <property type="entry name" value="PROTEIN HMF1-RELATED"/>
    <property type="match status" value="1"/>
</dbReference>